<name>A0ABP5CG33_9MICO</name>
<evidence type="ECO:0000313" key="2">
    <source>
        <dbReference type="Proteomes" id="UP001499933"/>
    </source>
</evidence>
<dbReference type="RefSeq" id="WP_344095644.1">
    <property type="nucleotide sequence ID" value="NZ_BAAAOG010000006.1"/>
</dbReference>
<comment type="caution">
    <text evidence="1">The sequence shown here is derived from an EMBL/GenBank/DDBJ whole genome shotgun (WGS) entry which is preliminary data.</text>
</comment>
<accession>A0ABP5CG33</accession>
<reference evidence="2" key="1">
    <citation type="journal article" date="2019" name="Int. J. Syst. Evol. Microbiol.">
        <title>The Global Catalogue of Microorganisms (GCM) 10K type strain sequencing project: providing services to taxonomists for standard genome sequencing and annotation.</title>
        <authorList>
            <consortium name="The Broad Institute Genomics Platform"/>
            <consortium name="The Broad Institute Genome Sequencing Center for Infectious Disease"/>
            <person name="Wu L."/>
            <person name="Ma J."/>
        </authorList>
    </citation>
    <scope>NUCLEOTIDE SEQUENCE [LARGE SCALE GENOMIC DNA]</scope>
    <source>
        <strain evidence="2">JCM 14901</strain>
    </source>
</reference>
<sequence>MSQRIDPTWRVLESYSTHDGLRCVDLFERPDATFGFERFRRDPEDLGIWTALGNDSAIIFSDVESARREAARLSPDIFDR</sequence>
<dbReference type="EMBL" id="BAAAOG010000006">
    <property type="protein sequence ID" value="GAA1963528.1"/>
    <property type="molecule type" value="Genomic_DNA"/>
</dbReference>
<organism evidence="1 2">
    <name type="scientific">Microbacterium deminutum</name>
    <dbReference type="NCBI Taxonomy" id="344164"/>
    <lineage>
        <taxon>Bacteria</taxon>
        <taxon>Bacillati</taxon>
        <taxon>Actinomycetota</taxon>
        <taxon>Actinomycetes</taxon>
        <taxon>Micrococcales</taxon>
        <taxon>Microbacteriaceae</taxon>
        <taxon>Microbacterium</taxon>
    </lineage>
</organism>
<protein>
    <submittedName>
        <fullName evidence="1">Uncharacterized protein</fullName>
    </submittedName>
</protein>
<keyword evidence="2" id="KW-1185">Reference proteome</keyword>
<dbReference type="Proteomes" id="UP001499933">
    <property type="component" value="Unassembled WGS sequence"/>
</dbReference>
<evidence type="ECO:0000313" key="1">
    <source>
        <dbReference type="EMBL" id="GAA1963528.1"/>
    </source>
</evidence>
<gene>
    <name evidence="1" type="ORF">GCM10009776_27780</name>
</gene>
<proteinExistence type="predicted"/>